<name>A0ABV8CWZ4_9STRE</name>
<organism evidence="2 3">
    <name type="scientific">Streptococcus caprae</name>
    <dbReference type="NCBI Taxonomy" id="1640501"/>
    <lineage>
        <taxon>Bacteria</taxon>
        <taxon>Bacillati</taxon>
        <taxon>Bacillota</taxon>
        <taxon>Bacilli</taxon>
        <taxon>Lactobacillales</taxon>
        <taxon>Streptococcaceae</taxon>
        <taxon>Streptococcus</taxon>
    </lineage>
</organism>
<dbReference type="InterPro" id="IPR036249">
    <property type="entry name" value="Thioredoxin-like_sf"/>
</dbReference>
<dbReference type="CDD" id="cd02947">
    <property type="entry name" value="TRX_family"/>
    <property type="match status" value="1"/>
</dbReference>
<dbReference type="PANTHER" id="PTHR10438">
    <property type="entry name" value="THIOREDOXIN"/>
    <property type="match status" value="1"/>
</dbReference>
<sequence length="105" mass="12206">MYFPKDEHDLGLQIQASGKQVLFFTANWCPDCHFILPVMPEIEAENPEFRFVQVERDDFMDVCQAYSVLGIPSFIVLENGQEVGRFVDRNRKTKAEITAFLKNFK</sequence>
<evidence type="ECO:0000259" key="1">
    <source>
        <dbReference type="PROSITE" id="PS51352"/>
    </source>
</evidence>
<evidence type="ECO:0000313" key="2">
    <source>
        <dbReference type="EMBL" id="MFC3928328.1"/>
    </source>
</evidence>
<comment type="caution">
    <text evidence="2">The sequence shown here is derived from an EMBL/GenBank/DDBJ whole genome shotgun (WGS) entry which is preliminary data.</text>
</comment>
<dbReference type="RefSeq" id="WP_380426771.1">
    <property type="nucleotide sequence ID" value="NZ_JBHRZV010000049.1"/>
</dbReference>
<dbReference type="Pfam" id="PF00085">
    <property type="entry name" value="Thioredoxin"/>
    <property type="match status" value="1"/>
</dbReference>
<accession>A0ABV8CWZ4</accession>
<dbReference type="EMBL" id="JBHRZV010000049">
    <property type="protein sequence ID" value="MFC3928328.1"/>
    <property type="molecule type" value="Genomic_DNA"/>
</dbReference>
<dbReference type="InterPro" id="IPR050620">
    <property type="entry name" value="Thioredoxin_H-type-like"/>
</dbReference>
<gene>
    <name evidence="2" type="ORF">ACFORF_07090</name>
</gene>
<keyword evidence="3" id="KW-1185">Reference proteome</keyword>
<evidence type="ECO:0000313" key="3">
    <source>
        <dbReference type="Proteomes" id="UP001595807"/>
    </source>
</evidence>
<reference evidence="3" key="1">
    <citation type="journal article" date="2019" name="Int. J. Syst. Evol. Microbiol.">
        <title>The Global Catalogue of Microorganisms (GCM) 10K type strain sequencing project: providing services to taxonomists for standard genome sequencing and annotation.</title>
        <authorList>
            <consortium name="The Broad Institute Genomics Platform"/>
            <consortium name="The Broad Institute Genome Sequencing Center for Infectious Disease"/>
            <person name="Wu L."/>
            <person name="Ma J."/>
        </authorList>
    </citation>
    <scope>NUCLEOTIDE SEQUENCE [LARGE SCALE GENOMIC DNA]</scope>
    <source>
        <strain evidence="3">CCUG 67170</strain>
    </source>
</reference>
<dbReference type="SUPFAM" id="SSF52833">
    <property type="entry name" value="Thioredoxin-like"/>
    <property type="match status" value="1"/>
</dbReference>
<dbReference type="InterPro" id="IPR013766">
    <property type="entry name" value="Thioredoxin_domain"/>
</dbReference>
<dbReference type="PROSITE" id="PS51352">
    <property type="entry name" value="THIOREDOXIN_2"/>
    <property type="match status" value="1"/>
</dbReference>
<feature type="domain" description="Thioredoxin" evidence="1">
    <location>
        <begin position="1"/>
        <end position="105"/>
    </location>
</feature>
<dbReference type="Gene3D" id="3.40.30.10">
    <property type="entry name" value="Glutaredoxin"/>
    <property type="match status" value="1"/>
</dbReference>
<protein>
    <submittedName>
        <fullName evidence="2">Thioredoxin family protein</fullName>
    </submittedName>
</protein>
<proteinExistence type="predicted"/>
<dbReference type="PANTHER" id="PTHR10438:SF468">
    <property type="entry name" value="THIOREDOXIN-1-RELATED"/>
    <property type="match status" value="1"/>
</dbReference>
<dbReference type="Proteomes" id="UP001595807">
    <property type="component" value="Unassembled WGS sequence"/>
</dbReference>